<feature type="compositionally biased region" description="Low complexity" evidence="2">
    <location>
        <begin position="558"/>
        <end position="608"/>
    </location>
</feature>
<gene>
    <name evidence="3" type="ORF">ACFOPQ_06860</name>
</gene>
<evidence type="ECO:0000313" key="4">
    <source>
        <dbReference type="Proteomes" id="UP001595748"/>
    </source>
</evidence>
<organism evidence="3 4">
    <name type="scientific">Deinococcus antarcticus</name>
    <dbReference type="NCBI Taxonomy" id="1298767"/>
    <lineage>
        <taxon>Bacteria</taxon>
        <taxon>Thermotogati</taxon>
        <taxon>Deinococcota</taxon>
        <taxon>Deinococci</taxon>
        <taxon>Deinococcales</taxon>
        <taxon>Deinococcaceae</taxon>
        <taxon>Deinococcus</taxon>
    </lineage>
</organism>
<dbReference type="RefSeq" id="WP_380076630.1">
    <property type="nucleotide sequence ID" value="NZ_JBHRZF010000076.1"/>
</dbReference>
<sequence length="693" mass="75418">MIPQPLYKIPVKQLSDLLSSRALEKALQDAASSRGLVLDTLDADTLEDILKKDVYRRLQHTVPAVLAKKRVIEVLKEIHSVPEPVAVPTTEFRLTHDPVVQLEESARKFNLYFDWPETQRLRSILGIARTEASAGRNVDSLVQEGSGLVEQMERRLSEGLAEQGQDLAELKATFTRVQGMGGRDVRRLESLIGQIDEAQGQGTLLPGEVERARNITFKLRKSLESSVVQSVVAPEGAPDTASQAEVQARVQALELEHVTRQLADVTRDHAALLRARPDLNAQHEELRARVSLGSVAVEAVQAWRETLDAARQDTLAQQRQELTELETKLSALPDSRAAHDVRVTLDVAKLILQEGSLATDELRELQSNLNVLEHSPELAARIMEHQRELADLERTAREVPGAEEELRTAITDARDLLARGQDSDLGPLWSTLERFMGEAAQQREDFDARADHVIREYDSVRSLAGETIQRLGRMAEALRAQRRLGPMSAQARERYALTLTDAEALLNEARAEYQAAQEVTATFGQDALSDLLDVFDLGGVSAGGGDSDPFGASGGAPGHTTSATPPSSPATQAPAPQPQSETSSMTNSGMTGLLGSLMGTPAPAPAPATATGVETWLVENGHLVQGQETATVTGLLALLVQAEKLGLHRLDMGDQTHVWSARAAGAHSWRVARALTWDELEAGAGRWLDTRQA</sequence>
<name>A0ABV8A460_9DEIO</name>
<feature type="compositionally biased region" description="Gly residues" evidence="2">
    <location>
        <begin position="545"/>
        <end position="557"/>
    </location>
</feature>
<evidence type="ECO:0000313" key="3">
    <source>
        <dbReference type="EMBL" id="MFC3860484.1"/>
    </source>
</evidence>
<dbReference type="EMBL" id="JBHRZF010000076">
    <property type="protein sequence ID" value="MFC3860484.1"/>
    <property type="molecule type" value="Genomic_DNA"/>
</dbReference>
<feature type="coiled-coil region" evidence="1">
    <location>
        <begin position="492"/>
        <end position="519"/>
    </location>
</feature>
<proteinExistence type="predicted"/>
<keyword evidence="1" id="KW-0175">Coiled coil</keyword>
<keyword evidence="4" id="KW-1185">Reference proteome</keyword>
<comment type="caution">
    <text evidence="3">The sequence shown here is derived from an EMBL/GenBank/DDBJ whole genome shotgun (WGS) entry which is preliminary data.</text>
</comment>
<evidence type="ECO:0000256" key="1">
    <source>
        <dbReference type="SAM" id="Coils"/>
    </source>
</evidence>
<dbReference type="Proteomes" id="UP001595748">
    <property type="component" value="Unassembled WGS sequence"/>
</dbReference>
<protein>
    <submittedName>
        <fullName evidence="3">Uncharacterized protein</fullName>
    </submittedName>
</protein>
<evidence type="ECO:0000256" key="2">
    <source>
        <dbReference type="SAM" id="MobiDB-lite"/>
    </source>
</evidence>
<feature type="region of interest" description="Disordered" evidence="2">
    <location>
        <begin position="545"/>
        <end position="608"/>
    </location>
</feature>
<accession>A0ABV8A460</accession>
<reference evidence="4" key="1">
    <citation type="journal article" date="2019" name="Int. J. Syst. Evol. Microbiol.">
        <title>The Global Catalogue of Microorganisms (GCM) 10K type strain sequencing project: providing services to taxonomists for standard genome sequencing and annotation.</title>
        <authorList>
            <consortium name="The Broad Institute Genomics Platform"/>
            <consortium name="The Broad Institute Genome Sequencing Center for Infectious Disease"/>
            <person name="Wu L."/>
            <person name="Ma J."/>
        </authorList>
    </citation>
    <scope>NUCLEOTIDE SEQUENCE [LARGE SCALE GENOMIC DNA]</scope>
    <source>
        <strain evidence="4">CCTCC AB 2013263</strain>
    </source>
</reference>